<organism evidence="3 4">
    <name type="scientific">Dinghuibacter silviterrae</name>
    <dbReference type="NCBI Taxonomy" id="1539049"/>
    <lineage>
        <taxon>Bacteria</taxon>
        <taxon>Pseudomonadati</taxon>
        <taxon>Bacteroidota</taxon>
        <taxon>Chitinophagia</taxon>
        <taxon>Chitinophagales</taxon>
        <taxon>Chitinophagaceae</taxon>
        <taxon>Dinghuibacter</taxon>
    </lineage>
</organism>
<keyword evidence="4" id="KW-1185">Reference proteome</keyword>
<dbReference type="InterPro" id="IPR043781">
    <property type="entry name" value="DUF5723"/>
</dbReference>
<comment type="caution">
    <text evidence="3">The sequence shown here is derived from an EMBL/GenBank/DDBJ whole genome shotgun (WGS) entry which is preliminary data.</text>
</comment>
<feature type="domain" description="DUF5723" evidence="2">
    <location>
        <begin position="40"/>
        <end position="427"/>
    </location>
</feature>
<feature type="chain" id="PRO_5020485401" description="DUF5723 domain-containing protein" evidence="1">
    <location>
        <begin position="20"/>
        <end position="454"/>
    </location>
</feature>
<dbReference type="RefSeq" id="WP_133999250.1">
    <property type="nucleotide sequence ID" value="NZ_SODV01000002.1"/>
</dbReference>
<reference evidence="3 4" key="1">
    <citation type="submission" date="2019-03" db="EMBL/GenBank/DDBJ databases">
        <title>Genomic Encyclopedia of Type Strains, Phase IV (KMG-IV): sequencing the most valuable type-strain genomes for metagenomic binning, comparative biology and taxonomic classification.</title>
        <authorList>
            <person name="Goeker M."/>
        </authorList>
    </citation>
    <scope>NUCLEOTIDE SEQUENCE [LARGE SCALE GENOMIC DNA]</scope>
    <source>
        <strain evidence="3 4">DSM 100059</strain>
    </source>
</reference>
<protein>
    <recommendedName>
        <fullName evidence="2">DUF5723 domain-containing protein</fullName>
    </recommendedName>
</protein>
<accession>A0A4R8DI93</accession>
<dbReference type="AlphaFoldDB" id="A0A4R8DI93"/>
<proteinExistence type="predicted"/>
<dbReference type="Proteomes" id="UP000294498">
    <property type="component" value="Unassembled WGS sequence"/>
</dbReference>
<gene>
    <name evidence="3" type="ORF">EDB95_5132</name>
</gene>
<name>A0A4R8DI93_9BACT</name>
<dbReference type="OrthoDB" id="9805336at2"/>
<evidence type="ECO:0000313" key="4">
    <source>
        <dbReference type="Proteomes" id="UP000294498"/>
    </source>
</evidence>
<sequence length="454" mass="49052">MMKRCLLFMGFLYPFLTGAQTLPGFSTGNYTGVTGVFSNPANIADSRYRFDVCLFSLDPDVASDRVSFKLGTLGSSLKGDSLRNQLFGGGTGTVSALINVCIQGPSVMLRLPGKFSVALTTRARVVANVRDLDRSLANSLDNSQNGNANLPVTIQSPGNMAVNVNAWKEIGASVAREVMHKGPNFLKAGVTLRYLMGVGNGYMLVRNFSGTINEDNVLQQPYLSPTTGQIGMGFAGIDFSHVKGKDLTETHGTGVGADLGLVYEFRLPKGGYLLRAGASLLDLGSIGYTPEPQSSGVYNVHIGANQRYYLSDLDSVNLDNYKQHFAQNPLYFTPTDSGTAKYRVSLPTRVQLDLDYHVISFLYVNVMAQIRVASIQKAYNPTSYNTYTLTPRLEMRHLGVFVPISYNTLSGVNAGLALRAGPVFLGSGSILGAIFGQSKDANFFIGVHVGFLRH</sequence>
<feature type="signal peptide" evidence="1">
    <location>
        <begin position="1"/>
        <end position="19"/>
    </location>
</feature>
<evidence type="ECO:0000256" key="1">
    <source>
        <dbReference type="SAM" id="SignalP"/>
    </source>
</evidence>
<evidence type="ECO:0000313" key="3">
    <source>
        <dbReference type="EMBL" id="TDW97285.1"/>
    </source>
</evidence>
<keyword evidence="1" id="KW-0732">Signal</keyword>
<dbReference type="EMBL" id="SODV01000002">
    <property type="protein sequence ID" value="TDW97285.1"/>
    <property type="molecule type" value="Genomic_DNA"/>
</dbReference>
<dbReference type="Pfam" id="PF18990">
    <property type="entry name" value="DUF5723"/>
    <property type="match status" value="1"/>
</dbReference>
<evidence type="ECO:0000259" key="2">
    <source>
        <dbReference type="Pfam" id="PF18990"/>
    </source>
</evidence>